<evidence type="ECO:0000313" key="2">
    <source>
        <dbReference type="Proteomes" id="UP000521943"/>
    </source>
</evidence>
<dbReference type="EMBL" id="JACGCI010000023">
    <property type="protein sequence ID" value="KAF6757313.1"/>
    <property type="molecule type" value="Genomic_DNA"/>
</dbReference>
<keyword evidence="2" id="KW-1185">Reference proteome</keyword>
<reference evidence="1 2" key="1">
    <citation type="submission" date="2020-07" db="EMBL/GenBank/DDBJ databases">
        <title>Comparative genomics of pyrophilous fungi reveals a link between fire events and developmental genes.</title>
        <authorList>
            <consortium name="DOE Joint Genome Institute"/>
            <person name="Steindorff A.S."/>
            <person name="Carver A."/>
            <person name="Calhoun S."/>
            <person name="Stillman K."/>
            <person name="Liu H."/>
            <person name="Lipzen A."/>
            <person name="Pangilinan J."/>
            <person name="Labutti K."/>
            <person name="Bruns T.D."/>
            <person name="Grigoriev I.V."/>
        </authorList>
    </citation>
    <scope>NUCLEOTIDE SEQUENCE [LARGE SCALE GENOMIC DNA]</scope>
    <source>
        <strain evidence="1 2">CBS 144469</strain>
    </source>
</reference>
<protein>
    <submittedName>
        <fullName evidence="1">Uncharacterized protein</fullName>
    </submittedName>
</protein>
<accession>A0A8H6I4H9</accession>
<gene>
    <name evidence="1" type="ORF">DFP72DRAFT_846173</name>
</gene>
<dbReference type="AlphaFoldDB" id="A0A8H6I4H9"/>
<comment type="caution">
    <text evidence="1">The sequence shown here is derived from an EMBL/GenBank/DDBJ whole genome shotgun (WGS) entry which is preliminary data.</text>
</comment>
<name>A0A8H6I4H9_9AGAR</name>
<evidence type="ECO:0000313" key="1">
    <source>
        <dbReference type="EMBL" id="KAF6757313.1"/>
    </source>
</evidence>
<sequence>MTSLCFEITEVRRPTSGCSKRTAAYRCFFPWERDYWVRRRYLHEVKHDDREGQIDLGSLLKSVEKEVDDEFWKASCQWDFNCSYNAALHALDKLLHERAITLDEARQFRQAAREAKSEFESESCQIISDDQIGGSGTRANDSHRLNLSVTRSSTTSSSVGLAYWPEPGAAPLPLPLTWSKVVVTPRATLEGYAEADALGTLMQ</sequence>
<organism evidence="1 2">
    <name type="scientific">Ephemerocybe angulata</name>
    <dbReference type="NCBI Taxonomy" id="980116"/>
    <lineage>
        <taxon>Eukaryota</taxon>
        <taxon>Fungi</taxon>
        <taxon>Dikarya</taxon>
        <taxon>Basidiomycota</taxon>
        <taxon>Agaricomycotina</taxon>
        <taxon>Agaricomycetes</taxon>
        <taxon>Agaricomycetidae</taxon>
        <taxon>Agaricales</taxon>
        <taxon>Agaricineae</taxon>
        <taxon>Psathyrellaceae</taxon>
        <taxon>Ephemerocybe</taxon>
    </lineage>
</organism>
<dbReference type="Proteomes" id="UP000521943">
    <property type="component" value="Unassembled WGS sequence"/>
</dbReference>
<proteinExistence type="predicted"/>